<evidence type="ECO:0000313" key="12">
    <source>
        <dbReference type="EMBL" id="PZP56431.1"/>
    </source>
</evidence>
<dbReference type="EMBL" id="QFOT01000025">
    <property type="protein sequence ID" value="PZP56431.1"/>
    <property type="molecule type" value="Genomic_DNA"/>
</dbReference>
<comment type="similarity">
    <text evidence="2">Belongs to the membrane fusion protein (MFP) (TC 8.A.1) family.</text>
</comment>
<evidence type="ECO:0000256" key="3">
    <source>
        <dbReference type="ARBA" id="ARBA00022448"/>
    </source>
</evidence>
<protein>
    <submittedName>
        <fullName evidence="12">HlyD family type I secretion periplasmic adaptor subunit</fullName>
    </submittedName>
</protein>
<comment type="caution">
    <text evidence="12">The sequence shown here is derived from an EMBL/GenBank/DDBJ whole genome shotgun (WGS) entry which is preliminary data.</text>
</comment>
<accession>A0A2W5FKF1</accession>
<dbReference type="PANTHER" id="PTHR30386:SF26">
    <property type="entry name" value="TRANSPORT PROTEIN COMB"/>
    <property type="match status" value="1"/>
</dbReference>
<comment type="subcellular location">
    <subcellularLocation>
        <location evidence="1">Cell inner membrane</location>
        <topology evidence="1">Single-pass membrane protein</topology>
    </subcellularLocation>
</comment>
<proteinExistence type="inferred from homology"/>
<keyword evidence="6" id="KW-0812">Transmembrane</keyword>
<evidence type="ECO:0000256" key="7">
    <source>
        <dbReference type="ARBA" id="ARBA00022989"/>
    </source>
</evidence>
<evidence type="ECO:0000256" key="4">
    <source>
        <dbReference type="ARBA" id="ARBA00022475"/>
    </source>
</evidence>
<keyword evidence="8" id="KW-0472">Membrane</keyword>
<gene>
    <name evidence="12" type="ORF">DI586_03620</name>
</gene>
<feature type="domain" description="AprE-like long alpha-helical hairpin" evidence="10">
    <location>
        <begin position="1"/>
        <end position="185"/>
    </location>
</feature>
<feature type="coiled-coil region" evidence="9">
    <location>
        <begin position="136"/>
        <end position="163"/>
    </location>
</feature>
<dbReference type="Pfam" id="PF26002">
    <property type="entry name" value="Beta-barrel_AprE"/>
    <property type="match status" value="1"/>
</dbReference>
<evidence type="ECO:0000256" key="2">
    <source>
        <dbReference type="ARBA" id="ARBA00009477"/>
    </source>
</evidence>
<dbReference type="InterPro" id="IPR050739">
    <property type="entry name" value="MFP"/>
</dbReference>
<dbReference type="AlphaFoldDB" id="A0A2W5FKF1"/>
<keyword evidence="9" id="KW-0175">Coiled coil</keyword>
<dbReference type="PRINTS" id="PR01490">
    <property type="entry name" value="RTXTOXIND"/>
</dbReference>
<dbReference type="Proteomes" id="UP000249739">
    <property type="component" value="Unassembled WGS sequence"/>
</dbReference>
<dbReference type="GO" id="GO:0005886">
    <property type="term" value="C:plasma membrane"/>
    <property type="evidence" value="ECO:0007669"/>
    <property type="project" value="UniProtKB-SubCell"/>
</dbReference>
<dbReference type="Gene3D" id="2.40.30.170">
    <property type="match status" value="1"/>
</dbReference>
<dbReference type="PANTHER" id="PTHR30386">
    <property type="entry name" value="MEMBRANE FUSION SUBUNIT OF EMRAB-TOLC MULTIDRUG EFFLUX PUMP"/>
    <property type="match status" value="1"/>
</dbReference>
<evidence type="ECO:0000313" key="13">
    <source>
        <dbReference type="Proteomes" id="UP000249739"/>
    </source>
</evidence>
<dbReference type="InterPro" id="IPR058982">
    <property type="entry name" value="Beta-barrel_AprE"/>
</dbReference>
<evidence type="ECO:0000256" key="8">
    <source>
        <dbReference type="ARBA" id="ARBA00023136"/>
    </source>
</evidence>
<evidence type="ECO:0000256" key="5">
    <source>
        <dbReference type="ARBA" id="ARBA00022519"/>
    </source>
</evidence>
<evidence type="ECO:0000256" key="6">
    <source>
        <dbReference type="ARBA" id="ARBA00022692"/>
    </source>
</evidence>
<sequence>QSDLGTNEARYMGLAAGIVRLQAEVKGASTVEFSKEMMEKAPQSVAAELRAFAANKDKLNGQTLVLEQQLSQRRQEVNELTRHASDLRGVIALSQERKNMVTPLIARGSAPKIEAVQIEQEIRERQTELNGLTSAIPRANSAIAEAQARIQELKKTAVAQAQMELAAKIAEMNTVKQTLGALEDRKDRTEIVSPVKGIVKDFKINTVGGVVRPGDPILEVVPIDDQLIVEAKIKPQDIARLRPGLPATVKFSAYDWAVYGGLKGEVTDISADTIKNEKGESFYRVRVRTHENQLKRKGEVLPIIPGMVTTVDILTGQRTVMQYLLKPVAKTLEYSMHEK</sequence>
<dbReference type="Pfam" id="PF25994">
    <property type="entry name" value="HH_AprE"/>
    <property type="match status" value="1"/>
</dbReference>
<name>A0A2W5FKF1_9BACT</name>
<dbReference type="InterPro" id="IPR006144">
    <property type="entry name" value="Secretion_HlyD_CS"/>
</dbReference>
<dbReference type="GO" id="GO:0009306">
    <property type="term" value="P:protein secretion"/>
    <property type="evidence" value="ECO:0007669"/>
    <property type="project" value="InterPro"/>
</dbReference>
<organism evidence="12 13">
    <name type="scientific">Micavibrio aeruginosavorus</name>
    <dbReference type="NCBI Taxonomy" id="349221"/>
    <lineage>
        <taxon>Bacteria</taxon>
        <taxon>Pseudomonadati</taxon>
        <taxon>Bdellovibrionota</taxon>
        <taxon>Bdellovibrionia</taxon>
        <taxon>Bdellovibrionales</taxon>
        <taxon>Pseudobdellovibrionaceae</taxon>
        <taxon>Micavibrio</taxon>
    </lineage>
</organism>
<feature type="domain" description="AprE-like beta-barrel" evidence="11">
    <location>
        <begin position="227"/>
        <end position="316"/>
    </location>
</feature>
<keyword evidence="5" id="KW-0997">Cell inner membrane</keyword>
<evidence type="ECO:0000256" key="1">
    <source>
        <dbReference type="ARBA" id="ARBA00004377"/>
    </source>
</evidence>
<reference evidence="12 13" key="1">
    <citation type="submission" date="2017-08" db="EMBL/GenBank/DDBJ databases">
        <title>Infants hospitalized years apart are colonized by the same room-sourced microbial strains.</title>
        <authorList>
            <person name="Brooks B."/>
            <person name="Olm M.R."/>
            <person name="Firek B.A."/>
            <person name="Baker R."/>
            <person name="Thomas B.C."/>
            <person name="Morowitz M.J."/>
            <person name="Banfield J.F."/>
        </authorList>
    </citation>
    <scope>NUCLEOTIDE SEQUENCE [LARGE SCALE GENOMIC DNA]</scope>
    <source>
        <strain evidence="12">S2_006_000_R2_64</strain>
    </source>
</reference>
<evidence type="ECO:0000259" key="10">
    <source>
        <dbReference type="Pfam" id="PF25994"/>
    </source>
</evidence>
<dbReference type="InterPro" id="IPR058781">
    <property type="entry name" value="HH_AprE-like"/>
</dbReference>
<dbReference type="NCBIfam" id="TIGR01843">
    <property type="entry name" value="type_I_hlyD"/>
    <property type="match status" value="1"/>
</dbReference>
<dbReference type="PROSITE" id="PS00543">
    <property type="entry name" value="HLYD_FAMILY"/>
    <property type="match status" value="1"/>
</dbReference>
<evidence type="ECO:0000259" key="11">
    <source>
        <dbReference type="Pfam" id="PF26002"/>
    </source>
</evidence>
<dbReference type="InterPro" id="IPR010129">
    <property type="entry name" value="T1SS_HlyD"/>
</dbReference>
<keyword evidence="7" id="KW-1133">Transmembrane helix</keyword>
<evidence type="ECO:0000256" key="9">
    <source>
        <dbReference type="SAM" id="Coils"/>
    </source>
</evidence>
<keyword evidence="4" id="KW-1003">Cell membrane</keyword>
<keyword evidence="3" id="KW-0813">Transport</keyword>
<feature type="non-terminal residue" evidence="12">
    <location>
        <position position="1"/>
    </location>
</feature>